<dbReference type="OrthoDB" id="10053569at2759"/>
<feature type="compositionally biased region" description="Polar residues" evidence="1">
    <location>
        <begin position="1"/>
        <end position="11"/>
    </location>
</feature>
<protein>
    <submittedName>
        <fullName evidence="2">Uncharacterized protein</fullName>
    </submittedName>
</protein>
<sequence>MGQRQLGTLESGSVEKLQFGSSLPPDDEIQARTREKTAEIDQQKGVAFNHDNARPLATQQILRDWLGSVR</sequence>
<gene>
    <name evidence="2" type="ORF">EVAR_10096_1</name>
</gene>
<reference evidence="2 3" key="1">
    <citation type="journal article" date="2019" name="Commun. Biol.">
        <title>The bagworm genome reveals a unique fibroin gene that provides high tensile strength.</title>
        <authorList>
            <person name="Kono N."/>
            <person name="Nakamura H."/>
            <person name="Ohtoshi R."/>
            <person name="Tomita M."/>
            <person name="Numata K."/>
            <person name="Arakawa K."/>
        </authorList>
    </citation>
    <scope>NUCLEOTIDE SEQUENCE [LARGE SCALE GENOMIC DNA]</scope>
</reference>
<keyword evidence="3" id="KW-1185">Reference proteome</keyword>
<feature type="region of interest" description="Disordered" evidence="1">
    <location>
        <begin position="1"/>
        <end position="28"/>
    </location>
</feature>
<proteinExistence type="predicted"/>
<dbReference type="EMBL" id="BGZK01000156">
    <property type="protein sequence ID" value="GBP23995.1"/>
    <property type="molecule type" value="Genomic_DNA"/>
</dbReference>
<organism evidence="2 3">
    <name type="scientific">Eumeta variegata</name>
    <name type="common">Bagworm moth</name>
    <name type="synonym">Eumeta japonica</name>
    <dbReference type="NCBI Taxonomy" id="151549"/>
    <lineage>
        <taxon>Eukaryota</taxon>
        <taxon>Metazoa</taxon>
        <taxon>Ecdysozoa</taxon>
        <taxon>Arthropoda</taxon>
        <taxon>Hexapoda</taxon>
        <taxon>Insecta</taxon>
        <taxon>Pterygota</taxon>
        <taxon>Neoptera</taxon>
        <taxon>Endopterygota</taxon>
        <taxon>Lepidoptera</taxon>
        <taxon>Glossata</taxon>
        <taxon>Ditrysia</taxon>
        <taxon>Tineoidea</taxon>
        <taxon>Psychidae</taxon>
        <taxon>Oiketicinae</taxon>
        <taxon>Eumeta</taxon>
    </lineage>
</organism>
<evidence type="ECO:0000256" key="1">
    <source>
        <dbReference type="SAM" id="MobiDB-lite"/>
    </source>
</evidence>
<accession>A0A4C1UC09</accession>
<evidence type="ECO:0000313" key="3">
    <source>
        <dbReference type="Proteomes" id="UP000299102"/>
    </source>
</evidence>
<name>A0A4C1UC09_EUMVA</name>
<dbReference type="AlphaFoldDB" id="A0A4C1UC09"/>
<evidence type="ECO:0000313" key="2">
    <source>
        <dbReference type="EMBL" id="GBP23995.1"/>
    </source>
</evidence>
<comment type="caution">
    <text evidence="2">The sequence shown here is derived from an EMBL/GenBank/DDBJ whole genome shotgun (WGS) entry which is preliminary data.</text>
</comment>
<dbReference type="Proteomes" id="UP000299102">
    <property type="component" value="Unassembled WGS sequence"/>
</dbReference>